<evidence type="ECO:0000259" key="4">
    <source>
        <dbReference type="PROSITE" id="PS50043"/>
    </source>
</evidence>
<dbReference type="AlphaFoldDB" id="A0A1A9K7N6"/>
<feature type="domain" description="HTH luxR-type" evidence="4">
    <location>
        <begin position="148"/>
        <end position="213"/>
    </location>
</feature>
<dbReference type="PANTHER" id="PTHR43214:SF17">
    <property type="entry name" value="TRANSCRIPTIONAL REGULATORY PROTEIN RCSB"/>
    <property type="match status" value="1"/>
</dbReference>
<dbReference type="CDD" id="cd17535">
    <property type="entry name" value="REC_NarL-like"/>
    <property type="match status" value="1"/>
</dbReference>
<dbReference type="InterPro" id="IPR001789">
    <property type="entry name" value="Sig_transdc_resp-reg_receiver"/>
</dbReference>
<dbReference type="InterPro" id="IPR000792">
    <property type="entry name" value="Tscrpt_reg_LuxR_C"/>
</dbReference>
<dbReference type="PROSITE" id="PS00622">
    <property type="entry name" value="HTH_LUXR_1"/>
    <property type="match status" value="1"/>
</dbReference>
<dbReference type="RefSeq" id="WP_064582127.1">
    <property type="nucleotide sequence ID" value="NZ_CP015878.1"/>
</dbReference>
<evidence type="ECO:0000313" key="7">
    <source>
        <dbReference type="Proteomes" id="UP000077748"/>
    </source>
</evidence>
<dbReference type="InterPro" id="IPR011006">
    <property type="entry name" value="CheY-like_superfamily"/>
</dbReference>
<dbReference type="CDD" id="cd06170">
    <property type="entry name" value="LuxR_C_like"/>
    <property type="match status" value="1"/>
</dbReference>
<evidence type="ECO:0000313" key="6">
    <source>
        <dbReference type="EMBL" id="ANI13595.1"/>
    </source>
</evidence>
<dbReference type="GO" id="GO:0000160">
    <property type="term" value="P:phosphorelay signal transduction system"/>
    <property type="evidence" value="ECO:0007669"/>
    <property type="project" value="InterPro"/>
</dbReference>
<evidence type="ECO:0000256" key="3">
    <source>
        <dbReference type="PROSITE-ProRule" id="PRU00169"/>
    </source>
</evidence>
<dbReference type="Pfam" id="PF00072">
    <property type="entry name" value="Response_reg"/>
    <property type="match status" value="1"/>
</dbReference>
<dbReference type="PANTHER" id="PTHR43214">
    <property type="entry name" value="TWO-COMPONENT RESPONSE REGULATOR"/>
    <property type="match status" value="1"/>
</dbReference>
<dbReference type="SUPFAM" id="SSF52172">
    <property type="entry name" value="CheY-like"/>
    <property type="match status" value="1"/>
</dbReference>
<sequence>MDKVRIVAADDHSIVRMGVRELVEGDPRFAVVGVAATSSELVRLCRERAPDIAIADYNMPGDERYGDGLKLIGYLLRQFPRTRLLIYTMLSNNLILSSLYDLGVAGVVLKSDDLEEVLAALDAILHGRVYRGSCMQDPNSVLCGGDDVEGRIASLSTREYEVLRHFVSGLNVCDIARVLDRSVKTVSAQKVAAMRKLEVDSDQALLTFCIKSGLFQ</sequence>
<dbReference type="GO" id="GO:0006355">
    <property type="term" value="P:regulation of DNA-templated transcription"/>
    <property type="evidence" value="ECO:0007669"/>
    <property type="project" value="InterPro"/>
</dbReference>
<accession>A0A1A9K7N6</accession>
<proteinExistence type="predicted"/>
<protein>
    <submittedName>
        <fullName evidence="6">DNA-binding response regulator</fullName>
    </submittedName>
</protein>
<name>A0A1A9K7N6_9PSED</name>
<dbReference type="GO" id="GO:0003677">
    <property type="term" value="F:DNA binding"/>
    <property type="evidence" value="ECO:0007669"/>
    <property type="project" value="UniProtKB-KW"/>
</dbReference>
<evidence type="ECO:0000259" key="5">
    <source>
        <dbReference type="PROSITE" id="PS50110"/>
    </source>
</evidence>
<dbReference type="PROSITE" id="PS50110">
    <property type="entry name" value="RESPONSE_REGULATORY"/>
    <property type="match status" value="1"/>
</dbReference>
<dbReference type="InterPro" id="IPR039420">
    <property type="entry name" value="WalR-like"/>
</dbReference>
<dbReference type="PROSITE" id="PS50043">
    <property type="entry name" value="HTH_LUXR_2"/>
    <property type="match status" value="1"/>
</dbReference>
<feature type="modified residue" description="4-aspartylphosphate" evidence="3">
    <location>
        <position position="56"/>
    </location>
</feature>
<dbReference type="InterPro" id="IPR016032">
    <property type="entry name" value="Sig_transdc_resp-reg_C-effctor"/>
</dbReference>
<keyword evidence="2 6" id="KW-0238">DNA-binding</keyword>
<gene>
    <name evidence="6" type="ORF">A9C11_06155</name>
</gene>
<dbReference type="InterPro" id="IPR036388">
    <property type="entry name" value="WH-like_DNA-bd_sf"/>
</dbReference>
<keyword evidence="1 3" id="KW-0597">Phosphoprotein</keyword>
<dbReference type="InterPro" id="IPR058245">
    <property type="entry name" value="NreC/VraR/RcsB-like_REC"/>
</dbReference>
<dbReference type="Pfam" id="PF00196">
    <property type="entry name" value="GerE"/>
    <property type="match status" value="1"/>
</dbReference>
<dbReference type="Gene3D" id="1.10.10.10">
    <property type="entry name" value="Winged helix-like DNA-binding domain superfamily/Winged helix DNA-binding domain"/>
    <property type="match status" value="1"/>
</dbReference>
<dbReference type="Gene3D" id="3.40.50.2300">
    <property type="match status" value="1"/>
</dbReference>
<evidence type="ECO:0000256" key="2">
    <source>
        <dbReference type="ARBA" id="ARBA00023125"/>
    </source>
</evidence>
<dbReference type="Proteomes" id="UP000077748">
    <property type="component" value="Chromosome"/>
</dbReference>
<dbReference type="PRINTS" id="PR00038">
    <property type="entry name" value="HTHLUXR"/>
</dbReference>
<dbReference type="EMBL" id="CP015878">
    <property type="protein sequence ID" value="ANI13595.1"/>
    <property type="molecule type" value="Genomic_DNA"/>
</dbReference>
<evidence type="ECO:0000256" key="1">
    <source>
        <dbReference type="ARBA" id="ARBA00022553"/>
    </source>
</evidence>
<reference evidence="6 7" key="1">
    <citation type="submission" date="2016-05" db="EMBL/GenBank/DDBJ databases">
        <title>Genome Sequence of Pseudomonas citronellolis Strain SJTE-3, an Estrogens and Persistent Organic Pollutants degradation strain.</title>
        <authorList>
            <person name="Liang R."/>
        </authorList>
    </citation>
    <scope>NUCLEOTIDE SEQUENCE [LARGE SCALE GENOMIC DNA]</scope>
    <source>
        <strain evidence="6 7">SJTE-3</strain>
    </source>
</reference>
<dbReference type="SMART" id="SM00448">
    <property type="entry name" value="REC"/>
    <property type="match status" value="1"/>
</dbReference>
<organism evidence="6 7">
    <name type="scientific">Pseudomonas citronellolis</name>
    <dbReference type="NCBI Taxonomy" id="53408"/>
    <lineage>
        <taxon>Bacteria</taxon>
        <taxon>Pseudomonadati</taxon>
        <taxon>Pseudomonadota</taxon>
        <taxon>Gammaproteobacteria</taxon>
        <taxon>Pseudomonadales</taxon>
        <taxon>Pseudomonadaceae</taxon>
        <taxon>Pseudomonas</taxon>
    </lineage>
</organism>
<dbReference type="SUPFAM" id="SSF46894">
    <property type="entry name" value="C-terminal effector domain of the bipartite response regulators"/>
    <property type="match status" value="1"/>
</dbReference>
<feature type="domain" description="Response regulatory" evidence="5">
    <location>
        <begin position="5"/>
        <end position="125"/>
    </location>
</feature>
<dbReference type="SMART" id="SM00421">
    <property type="entry name" value="HTH_LUXR"/>
    <property type="match status" value="1"/>
</dbReference>